<proteinExistence type="predicted"/>
<sequence>LSWSSKYFSYCYHTLETNTYLVTLCCRTNHVSSALGSGNSVSMSKRRSNGEGSCEMFLPAKRLAIDACTTAFGPRSSHLLGSQASEEVSGLGQNSTTTLTHDNTLEVWLAVAAQVQDALAALPGWIQIAQAVQFDHQDHLSSLSSASTPLPVRRNGIVDSGSWPLQLGVVRLEASDFSGPGSQRHELSPAEPAAASTPGTTVTRAAAVTVTAAAAADLPAQPAAAAPLDSCTSDSDTAAACGWFSKCRGCCQLTAGEVELQGQVVPLCRGCSSSLHRRPS</sequence>
<reference evidence="2 3" key="1">
    <citation type="journal article" date="2023" name="IScience">
        <title>Expanded male sex-determining region conserved during the evolution of homothallism in the green alga Volvox.</title>
        <authorList>
            <person name="Yamamoto K."/>
            <person name="Matsuzaki R."/>
            <person name="Mahakham W."/>
            <person name="Heman W."/>
            <person name="Sekimoto H."/>
            <person name="Kawachi M."/>
            <person name="Minakuchi Y."/>
            <person name="Toyoda A."/>
            <person name="Nozaki H."/>
        </authorList>
    </citation>
    <scope>NUCLEOTIDE SEQUENCE [LARGE SCALE GENOMIC DNA]</scope>
    <source>
        <strain evidence="2 3">NIES-4468</strain>
    </source>
</reference>
<accession>A0ABQ5SI59</accession>
<feature type="region of interest" description="Disordered" evidence="1">
    <location>
        <begin position="177"/>
        <end position="198"/>
    </location>
</feature>
<dbReference type="Proteomes" id="UP001165090">
    <property type="component" value="Unassembled WGS sequence"/>
</dbReference>
<protein>
    <submittedName>
        <fullName evidence="2">Uncharacterized protein</fullName>
    </submittedName>
</protein>
<gene>
    <name evidence="2" type="ORF">VaNZ11_013726</name>
</gene>
<name>A0ABQ5SI59_9CHLO</name>
<feature type="non-terminal residue" evidence="2">
    <location>
        <position position="280"/>
    </location>
</feature>
<evidence type="ECO:0000256" key="1">
    <source>
        <dbReference type="SAM" id="MobiDB-lite"/>
    </source>
</evidence>
<keyword evidence="3" id="KW-1185">Reference proteome</keyword>
<evidence type="ECO:0000313" key="2">
    <source>
        <dbReference type="EMBL" id="GLI69158.1"/>
    </source>
</evidence>
<feature type="non-terminal residue" evidence="2">
    <location>
        <position position="1"/>
    </location>
</feature>
<dbReference type="EMBL" id="BSDZ01000080">
    <property type="protein sequence ID" value="GLI69158.1"/>
    <property type="molecule type" value="Genomic_DNA"/>
</dbReference>
<comment type="caution">
    <text evidence="2">The sequence shown here is derived from an EMBL/GenBank/DDBJ whole genome shotgun (WGS) entry which is preliminary data.</text>
</comment>
<organism evidence="2 3">
    <name type="scientific">Volvox africanus</name>
    <dbReference type="NCBI Taxonomy" id="51714"/>
    <lineage>
        <taxon>Eukaryota</taxon>
        <taxon>Viridiplantae</taxon>
        <taxon>Chlorophyta</taxon>
        <taxon>core chlorophytes</taxon>
        <taxon>Chlorophyceae</taxon>
        <taxon>CS clade</taxon>
        <taxon>Chlamydomonadales</taxon>
        <taxon>Volvocaceae</taxon>
        <taxon>Volvox</taxon>
    </lineage>
</organism>
<evidence type="ECO:0000313" key="3">
    <source>
        <dbReference type="Proteomes" id="UP001165090"/>
    </source>
</evidence>